<evidence type="ECO:0000256" key="1">
    <source>
        <dbReference type="SAM" id="SignalP"/>
    </source>
</evidence>
<reference evidence="2 3" key="1">
    <citation type="journal article" date="2011" name="Proc. Natl. Acad. Sci. U.S.A.">
        <title>Comparative genomics of xylose-fermenting fungi for enhanced biofuel production.</title>
        <authorList>
            <person name="Wohlbach D.J."/>
            <person name="Kuo A."/>
            <person name="Sato T.K."/>
            <person name="Potts K.M."/>
            <person name="Salamov A.A."/>
            <person name="LaButti K.M."/>
            <person name="Sun H."/>
            <person name="Clum A."/>
            <person name="Pangilinan J.L."/>
            <person name="Lindquist E.A."/>
            <person name="Lucas S."/>
            <person name="Lapidus A."/>
            <person name="Jin M."/>
            <person name="Gunawan C."/>
            <person name="Balan V."/>
            <person name="Dale B.E."/>
            <person name="Jeffries T.W."/>
            <person name="Zinkel R."/>
            <person name="Barry K.W."/>
            <person name="Grigoriev I.V."/>
            <person name="Gasch A.P."/>
        </authorList>
    </citation>
    <scope>NUCLEOTIDE SEQUENCE [LARGE SCALE GENOMIC DNA]</scope>
    <source>
        <strain evidence="3">NRRL Y-27907 / 11-Y1</strain>
    </source>
</reference>
<keyword evidence="3" id="KW-1185">Reference proteome</keyword>
<keyword evidence="1" id="KW-0732">Signal</keyword>
<feature type="chain" id="PRO_5011999992" evidence="1">
    <location>
        <begin position="16"/>
        <end position="253"/>
    </location>
</feature>
<name>G3APV9_SPAPN</name>
<dbReference type="RefSeq" id="XP_007375555.1">
    <property type="nucleotide sequence ID" value="XM_007375493.1"/>
</dbReference>
<protein>
    <submittedName>
        <fullName evidence="2">Uncharacterized protein</fullName>
    </submittedName>
</protein>
<dbReference type="KEGG" id="spaa:SPAPADRAFT_152987"/>
<dbReference type="InParanoid" id="G3APV9"/>
<organism evidence="3">
    <name type="scientific">Spathaspora passalidarum (strain NRRL Y-27907 / 11-Y1)</name>
    <dbReference type="NCBI Taxonomy" id="619300"/>
    <lineage>
        <taxon>Eukaryota</taxon>
        <taxon>Fungi</taxon>
        <taxon>Dikarya</taxon>
        <taxon>Ascomycota</taxon>
        <taxon>Saccharomycotina</taxon>
        <taxon>Pichiomycetes</taxon>
        <taxon>Debaryomycetaceae</taxon>
        <taxon>Spathaspora</taxon>
    </lineage>
</organism>
<feature type="signal peptide" evidence="1">
    <location>
        <begin position="1"/>
        <end position="15"/>
    </location>
</feature>
<dbReference type="EMBL" id="GL996502">
    <property type="protein sequence ID" value="EGW32279.1"/>
    <property type="molecule type" value="Genomic_DNA"/>
</dbReference>
<sequence length="253" mass="28964">MILLNFLIFVQFACSFTILPFKNEIKPNLKYLAYQSGTRYIETVDSLSQINPKRLFKYGVIKLGNNSAVFSEELAYSTMSANYIPVYEKHQDYSKLKHKKHKYYEVSYDDARAVIEISKWKPIGKCVINHSNETAVYSQGWQIDISSSLNFRIDFAALITTFRPNAKSELALTKSIGGGLSCDVEPGNSLQFALITESYKITGVKQREIKITMFGLKAEPWEEVPPFTRINRKNIQVACFTDNQLETCEEDDF</sequence>
<proteinExistence type="predicted"/>
<dbReference type="HOGENOM" id="CLU_075354_0_0_1"/>
<dbReference type="GeneID" id="18870937"/>
<evidence type="ECO:0000313" key="2">
    <source>
        <dbReference type="EMBL" id="EGW32279.1"/>
    </source>
</evidence>
<accession>G3APV9</accession>
<dbReference type="AlphaFoldDB" id="G3APV9"/>
<evidence type="ECO:0000313" key="3">
    <source>
        <dbReference type="Proteomes" id="UP000000709"/>
    </source>
</evidence>
<gene>
    <name evidence="2" type="ORF">SPAPADRAFT_152987</name>
</gene>
<dbReference type="eggNOG" id="ENOG502RQB0">
    <property type="taxonomic scope" value="Eukaryota"/>
</dbReference>
<dbReference type="OMA" id="ARFKNCI"/>
<dbReference type="Proteomes" id="UP000000709">
    <property type="component" value="Unassembled WGS sequence"/>
</dbReference>